<dbReference type="PANTHER" id="PTHR10627">
    <property type="entry name" value="SCP160"/>
    <property type="match status" value="1"/>
</dbReference>
<feature type="compositionally biased region" description="Basic and acidic residues" evidence="3">
    <location>
        <begin position="12"/>
        <end position="36"/>
    </location>
</feature>
<keyword evidence="1" id="KW-0677">Repeat</keyword>
<dbReference type="Ensembl" id="ENSEBUT00000026566.1">
    <property type="protein sequence ID" value="ENSEBUP00000025990.1"/>
    <property type="gene ID" value="ENSEBUG00000016015.1"/>
</dbReference>
<dbReference type="InterPro" id="IPR047554">
    <property type="entry name" value="BICC1_KH-I_rpt2"/>
</dbReference>
<keyword evidence="6" id="KW-1185">Reference proteome</keyword>
<sequence>MSERSSNSPSPRSEEGEPIDTVRDFSRQPEWSEERFRVDRKKLEAMMQAAEAGKGESGEEFFQKIMFETNTDITWPSKMKIGAKSRKDPHIKVCGKRDSVREARQRIMAVLDTKSSRVTIKIDVPHVEHSYVIGRGGFNIRQVMEHTGCHIHFPDSNRSNAVEKSNQVSIAGFPSRVEAARVRIRDLVPFVLSFELPLAGMVQPLPDLSSPALQCIMQCYGLSLTLKPRAPLYGSICVVRGPQGAATKEGIIMLIEHLTSCPGTTFPVTCRIDVASQHHNFLMGHVGTNGSLIPQHTAAQVLFTEADMPHKAIFIHGSMDAVCSTRACLLGCLPLVLLFDLQDDVEVSPSKLAQIMDSLDVFISVKPKPRQLSRSVIVKSVEKNASNAYKARRLLLGLEGNEDPSQSEPKNCADTAMGLPLSTAALMLSPASQSVYTNILLASGFKPIPTSTSPHVTSPPPGLSLPAVHQVPTPSEVQSHGEANTLLTSASKSVLCPSAGIAQLTSLLVHQKQPTRKSSRATHDLHCRGIVEEEKEQNRGMGVGREDPYGGHPLIDSDELKDCSKDTFVEVGMPRFCSYDCMAYLDGTPTQSPSNKLIELGVEQHEGPSGKDIRGSSQHAGASESLIRRTHSTYSSLQTVDYEQKKILATKAMQRKPVVTEVRVPTNQWSGLGFSKSMPSEAMKLLRQNTYKPCMATTHEAEPHRCTSLREGGIGSVTLRIGAIEEEAQVVAQGNSILLPVVRVISSTQVQFMTIF</sequence>
<evidence type="ECO:0000259" key="4">
    <source>
        <dbReference type="SMART" id="SM00322"/>
    </source>
</evidence>
<dbReference type="PROSITE" id="PS50084">
    <property type="entry name" value="KH_TYPE_1"/>
    <property type="match status" value="1"/>
</dbReference>
<dbReference type="SUPFAM" id="SSF54791">
    <property type="entry name" value="Eukaryotic type KH-domain (KH-domain type I)"/>
    <property type="match status" value="2"/>
</dbReference>
<dbReference type="Gene3D" id="3.30.1370.10">
    <property type="entry name" value="K Homology domain, type 1"/>
    <property type="match status" value="1"/>
</dbReference>
<proteinExistence type="predicted"/>
<dbReference type="InterPro" id="IPR047549">
    <property type="entry name" value="BICC1_KH-I_rpt1"/>
</dbReference>
<feature type="region of interest" description="Disordered" evidence="3">
    <location>
        <begin position="605"/>
        <end position="630"/>
    </location>
</feature>
<evidence type="ECO:0000256" key="3">
    <source>
        <dbReference type="SAM" id="MobiDB-lite"/>
    </source>
</evidence>
<feature type="domain" description="K Homology" evidence="4">
    <location>
        <begin position="116"/>
        <end position="189"/>
    </location>
</feature>
<protein>
    <recommendedName>
        <fullName evidence="4">K Homology domain-containing protein</fullName>
    </recommendedName>
</protein>
<dbReference type="AlphaFoldDB" id="A0A8C4R7T3"/>
<reference evidence="5" key="1">
    <citation type="submission" date="2025-08" db="UniProtKB">
        <authorList>
            <consortium name="Ensembl"/>
        </authorList>
    </citation>
    <scope>IDENTIFICATION</scope>
</reference>
<dbReference type="Pfam" id="PF22985">
    <property type="entry name" value="KH_BICC1"/>
    <property type="match status" value="2"/>
</dbReference>
<feature type="region of interest" description="Disordered" evidence="3">
    <location>
        <begin position="1"/>
        <end position="36"/>
    </location>
</feature>
<dbReference type="CDD" id="cd22421">
    <property type="entry name" value="KH-I_BICC1_rpt2"/>
    <property type="match status" value="1"/>
</dbReference>
<accession>A0A8C4R7T3</accession>
<dbReference type="InterPro" id="IPR036612">
    <property type="entry name" value="KH_dom_type_1_sf"/>
</dbReference>
<evidence type="ECO:0000256" key="2">
    <source>
        <dbReference type="PROSITE-ProRule" id="PRU00117"/>
    </source>
</evidence>
<name>A0A8C4R7T3_EPTBU</name>
<feature type="domain" description="K Homology" evidence="4">
    <location>
        <begin position="30"/>
        <end position="112"/>
    </location>
</feature>
<dbReference type="GO" id="GO:0005737">
    <property type="term" value="C:cytoplasm"/>
    <property type="evidence" value="ECO:0007669"/>
    <property type="project" value="TreeGrafter"/>
</dbReference>
<reference evidence="5" key="2">
    <citation type="submission" date="2025-09" db="UniProtKB">
        <authorList>
            <consortium name="Ensembl"/>
        </authorList>
    </citation>
    <scope>IDENTIFICATION</scope>
</reference>
<organism evidence="5 6">
    <name type="scientific">Eptatretus burgeri</name>
    <name type="common">Inshore hagfish</name>
    <dbReference type="NCBI Taxonomy" id="7764"/>
    <lineage>
        <taxon>Eukaryota</taxon>
        <taxon>Metazoa</taxon>
        <taxon>Chordata</taxon>
        <taxon>Craniata</taxon>
        <taxon>Vertebrata</taxon>
        <taxon>Cyclostomata</taxon>
        <taxon>Myxini</taxon>
        <taxon>Myxiniformes</taxon>
        <taxon>Myxinidae</taxon>
        <taxon>Eptatretinae</taxon>
        <taxon>Eptatretus</taxon>
    </lineage>
</organism>
<dbReference type="GO" id="GO:0003723">
    <property type="term" value="F:RNA binding"/>
    <property type="evidence" value="ECO:0007669"/>
    <property type="project" value="UniProtKB-UniRule"/>
</dbReference>
<dbReference type="Proteomes" id="UP000694388">
    <property type="component" value="Unplaced"/>
</dbReference>
<evidence type="ECO:0000313" key="5">
    <source>
        <dbReference type="Ensembl" id="ENSEBUP00000025990.1"/>
    </source>
</evidence>
<dbReference type="SMART" id="SM00322">
    <property type="entry name" value="KH"/>
    <property type="match status" value="2"/>
</dbReference>
<dbReference type="CDD" id="cd22420">
    <property type="entry name" value="KH-I_BICC1_rpt1"/>
    <property type="match status" value="1"/>
</dbReference>
<evidence type="ECO:0000256" key="1">
    <source>
        <dbReference type="ARBA" id="ARBA00022737"/>
    </source>
</evidence>
<dbReference type="InterPro" id="IPR004088">
    <property type="entry name" value="KH_dom_type_1"/>
</dbReference>
<dbReference type="InterPro" id="IPR004087">
    <property type="entry name" value="KH_dom"/>
</dbReference>
<dbReference type="InterPro" id="IPR054727">
    <property type="entry name" value="BICC1_KH"/>
</dbReference>
<dbReference type="GeneTree" id="ENSGT00940000156276"/>
<dbReference type="PANTHER" id="PTHR10627:SF69">
    <property type="entry name" value="PROTEIN BICAUDAL C"/>
    <property type="match status" value="1"/>
</dbReference>
<dbReference type="Pfam" id="PF00013">
    <property type="entry name" value="KH_1"/>
    <property type="match status" value="1"/>
</dbReference>
<keyword evidence="2" id="KW-0694">RNA-binding</keyword>
<feature type="compositionally biased region" description="Low complexity" evidence="3">
    <location>
        <begin position="1"/>
        <end position="11"/>
    </location>
</feature>
<feature type="compositionally biased region" description="Basic and acidic residues" evidence="3">
    <location>
        <begin position="605"/>
        <end position="614"/>
    </location>
</feature>
<dbReference type="Gene3D" id="3.30.310.270">
    <property type="match status" value="2"/>
</dbReference>
<evidence type="ECO:0000313" key="6">
    <source>
        <dbReference type="Proteomes" id="UP000694388"/>
    </source>
</evidence>
<dbReference type="Pfam" id="PF24234">
    <property type="entry name" value="KH_BICC1_1st"/>
    <property type="match status" value="1"/>
</dbReference>